<accession>A0A914AH37</accession>
<feature type="domain" description="Helix-turn-helix" evidence="1">
    <location>
        <begin position="359"/>
        <end position="417"/>
    </location>
</feature>
<dbReference type="InterPro" id="IPR058912">
    <property type="entry name" value="HTH_animal"/>
</dbReference>
<organism evidence="2 3">
    <name type="scientific">Patiria miniata</name>
    <name type="common">Bat star</name>
    <name type="synonym">Asterina miniata</name>
    <dbReference type="NCBI Taxonomy" id="46514"/>
    <lineage>
        <taxon>Eukaryota</taxon>
        <taxon>Metazoa</taxon>
        <taxon>Echinodermata</taxon>
        <taxon>Eleutherozoa</taxon>
        <taxon>Asterozoa</taxon>
        <taxon>Asteroidea</taxon>
        <taxon>Valvatacea</taxon>
        <taxon>Valvatida</taxon>
        <taxon>Asterinidae</taxon>
        <taxon>Patiria</taxon>
    </lineage>
</organism>
<keyword evidence="3" id="KW-1185">Reference proteome</keyword>
<dbReference type="AlphaFoldDB" id="A0A914AH37"/>
<evidence type="ECO:0000313" key="3">
    <source>
        <dbReference type="Proteomes" id="UP000887568"/>
    </source>
</evidence>
<dbReference type="Proteomes" id="UP000887568">
    <property type="component" value="Unplaced"/>
</dbReference>
<evidence type="ECO:0000259" key="1">
    <source>
        <dbReference type="Pfam" id="PF26215"/>
    </source>
</evidence>
<dbReference type="OrthoDB" id="10025388at2759"/>
<dbReference type="PANTHER" id="PTHR21301">
    <property type="entry name" value="REVERSE TRANSCRIPTASE"/>
    <property type="match status" value="1"/>
</dbReference>
<reference evidence="2" key="1">
    <citation type="submission" date="2022-11" db="UniProtKB">
        <authorList>
            <consortium name="EnsemblMetazoa"/>
        </authorList>
    </citation>
    <scope>IDENTIFICATION</scope>
</reference>
<evidence type="ECO:0000313" key="2">
    <source>
        <dbReference type="EnsemblMetazoa" id="XP_038063008.1"/>
    </source>
</evidence>
<dbReference type="OMA" id="KAHETIG"/>
<dbReference type="GeneID" id="119733692"/>
<protein>
    <recommendedName>
        <fullName evidence="1">Helix-turn-helix domain-containing protein</fullName>
    </recommendedName>
</protein>
<dbReference type="EnsemblMetazoa" id="XM_038207080.1">
    <property type="protein sequence ID" value="XP_038063008.1"/>
    <property type="gene ID" value="LOC119733692"/>
</dbReference>
<proteinExistence type="predicted"/>
<dbReference type="RefSeq" id="XP_038063008.1">
    <property type="nucleotide sequence ID" value="XM_038207080.1"/>
</dbReference>
<dbReference type="Pfam" id="PF26215">
    <property type="entry name" value="HTH_animal"/>
    <property type="match status" value="1"/>
</dbReference>
<name>A0A914AH37_PATMI</name>
<dbReference type="PANTHER" id="PTHR21301:SF10">
    <property type="entry name" value="REVERSE TRANSCRIPTASE DOMAIN-CONTAINING PROTEIN"/>
    <property type="match status" value="1"/>
</dbReference>
<sequence>MELAHVRLRKPQTNMSQAELSAIRKLKNNPSVVIKPYDKGRGICIMNREDYLNVGFKHISSHHYEKVDRDLTHETALKVHSALTDMIRNKHIDKHTFAYLDPLEQPTNCPTMYFLPKIHKTPPPGEPFVGRPIISGCTSPTAKISEYVDYFLLPIVSAQPTYVRDTTDILRKLEKETFPQNSLLASIDLVSMYTNIHQAEAIESVCKAYEKTNHNYAITKPPSKHIRTLLELVLGRNYFQFGGNFFRQKIGCAMGSVASPEICDITLHDFELQISALTDRILFWARFRDDILIVYNGQLESFTHFVHQLNQLHPTLKFTFEASETSITYLDLTIIKGPHFLSTGTLDTRVFTKPTETYQYLERTSSHPNHVFQGFIKGEILRYARNTNNEDDFLQKVQSFEEKLLKRGYNQADIHKCKQSIDFSQRKSMIHTEQVKTQKELPLVFTTTYNPHVKHMDIKRALSRHWHLISSNPTLKEVFPKPPLVAYKIAENIKKRLVRAKLSHTEDNQSSTTENEDNTLDILISLLDEQIPSE</sequence>